<evidence type="ECO:0000256" key="3">
    <source>
        <dbReference type="ARBA" id="ARBA00023157"/>
    </source>
</evidence>
<evidence type="ECO:0000256" key="1">
    <source>
        <dbReference type="ARBA" id="ARBA00004196"/>
    </source>
</evidence>
<evidence type="ECO:0000256" key="2">
    <source>
        <dbReference type="ARBA" id="ARBA00022748"/>
    </source>
</evidence>
<dbReference type="EMBL" id="JACWMW010000003">
    <property type="protein sequence ID" value="MBD1386610.1"/>
    <property type="molecule type" value="Genomic_DNA"/>
</dbReference>
<dbReference type="Gene3D" id="3.40.30.10">
    <property type="entry name" value="Glutaredoxin"/>
    <property type="match status" value="1"/>
</dbReference>
<keyword evidence="4" id="KW-0676">Redox-active center</keyword>
<sequence>MKTIKLLLFVTVVFFSCKRIEPQGLTINLSTLKKTSRLKIVMSEFKFNNTSTTWNWTKLESIFIDKNAIQGEFKWPVEYKNKFVAEFEIYNAGGKIIASSNDFIYSQASLIAENDPKSKIINANGYEDAVIMAVKGGENNLYANKSFLSPPKIRSSGNFLSKIKNTKTLKNDNSTVYQQWKAYEENVINQVEKYPDYYYTMHNLIDVVSMISNATLEKCISKIDANLLKTDEGKFLTTYLNNSNKLVIGSKFPDFKVNNGEKDVDAKSLLIKGKYYFIDFWASWCGPCREQMQHLKTVYSKIDTNKVQFVSLSVDIKQENWVKASKAENLKWPSYLQSTQPDQNLFVLFCLRSIPQNILIDKTGTIINKNLTENELDNFLKADK</sequence>
<keyword evidence="2" id="KW-0201">Cytochrome c-type biogenesis</keyword>
<evidence type="ECO:0000313" key="6">
    <source>
        <dbReference type="EMBL" id="MBD1386610.1"/>
    </source>
</evidence>
<dbReference type="CDD" id="cd02966">
    <property type="entry name" value="TlpA_like_family"/>
    <property type="match status" value="1"/>
</dbReference>
<protein>
    <submittedName>
        <fullName evidence="6">TlpA family protein disulfide reductase</fullName>
    </submittedName>
</protein>
<dbReference type="InterPro" id="IPR036249">
    <property type="entry name" value="Thioredoxin-like_sf"/>
</dbReference>
<dbReference type="Pfam" id="PF00578">
    <property type="entry name" value="AhpC-TSA"/>
    <property type="match status" value="1"/>
</dbReference>
<dbReference type="Proteomes" id="UP000618754">
    <property type="component" value="Unassembled WGS sequence"/>
</dbReference>
<dbReference type="RefSeq" id="WP_191176451.1">
    <property type="nucleotide sequence ID" value="NZ_JACWMW010000003.1"/>
</dbReference>
<proteinExistence type="predicted"/>
<keyword evidence="3" id="KW-1015">Disulfide bond</keyword>
<reference evidence="6 7" key="1">
    <citation type="submission" date="2020-09" db="EMBL/GenBank/DDBJ databases">
        <title>Novel species of Mucilaginibacter isolated from a glacier on the Tibetan Plateau.</title>
        <authorList>
            <person name="Liu Q."/>
            <person name="Xin Y.-H."/>
        </authorList>
    </citation>
    <scope>NUCLEOTIDE SEQUENCE [LARGE SCALE GENOMIC DNA]</scope>
    <source>
        <strain evidence="6 7">CGMCC 1.13878</strain>
    </source>
</reference>
<dbReference type="InterPro" id="IPR000866">
    <property type="entry name" value="AhpC/TSA"/>
</dbReference>
<name>A0ABR7XAI3_9SPHI</name>
<comment type="caution">
    <text evidence="6">The sequence shown here is derived from an EMBL/GenBank/DDBJ whole genome shotgun (WGS) entry which is preliminary data.</text>
</comment>
<dbReference type="SUPFAM" id="SSF52833">
    <property type="entry name" value="Thioredoxin-like"/>
    <property type="match status" value="1"/>
</dbReference>
<evidence type="ECO:0000256" key="4">
    <source>
        <dbReference type="ARBA" id="ARBA00023284"/>
    </source>
</evidence>
<evidence type="ECO:0000259" key="5">
    <source>
        <dbReference type="PROSITE" id="PS51352"/>
    </source>
</evidence>
<feature type="domain" description="Thioredoxin" evidence="5">
    <location>
        <begin position="246"/>
        <end position="384"/>
    </location>
</feature>
<dbReference type="InterPro" id="IPR017937">
    <property type="entry name" value="Thioredoxin_CS"/>
</dbReference>
<gene>
    <name evidence="6" type="ORF">IDJ75_15090</name>
</gene>
<dbReference type="PROSITE" id="PS51257">
    <property type="entry name" value="PROKAR_LIPOPROTEIN"/>
    <property type="match status" value="1"/>
</dbReference>
<accession>A0ABR7XAI3</accession>
<evidence type="ECO:0000313" key="7">
    <source>
        <dbReference type="Proteomes" id="UP000618754"/>
    </source>
</evidence>
<keyword evidence="7" id="KW-1185">Reference proteome</keyword>
<organism evidence="6 7">
    <name type="scientific">Mucilaginibacter rigui</name>
    <dbReference type="NCBI Taxonomy" id="534635"/>
    <lineage>
        <taxon>Bacteria</taxon>
        <taxon>Pseudomonadati</taxon>
        <taxon>Bacteroidota</taxon>
        <taxon>Sphingobacteriia</taxon>
        <taxon>Sphingobacteriales</taxon>
        <taxon>Sphingobacteriaceae</taxon>
        <taxon>Mucilaginibacter</taxon>
    </lineage>
</organism>
<dbReference type="PROSITE" id="PS51352">
    <property type="entry name" value="THIOREDOXIN_2"/>
    <property type="match status" value="1"/>
</dbReference>
<dbReference type="PANTHER" id="PTHR42852:SF6">
    <property type="entry name" value="THIOL:DISULFIDE INTERCHANGE PROTEIN DSBE"/>
    <property type="match status" value="1"/>
</dbReference>
<dbReference type="PROSITE" id="PS00194">
    <property type="entry name" value="THIOREDOXIN_1"/>
    <property type="match status" value="1"/>
</dbReference>
<dbReference type="InterPro" id="IPR050553">
    <property type="entry name" value="Thioredoxin_ResA/DsbE_sf"/>
</dbReference>
<dbReference type="InterPro" id="IPR013766">
    <property type="entry name" value="Thioredoxin_domain"/>
</dbReference>
<comment type="subcellular location">
    <subcellularLocation>
        <location evidence="1">Cell envelope</location>
    </subcellularLocation>
</comment>
<dbReference type="PANTHER" id="PTHR42852">
    <property type="entry name" value="THIOL:DISULFIDE INTERCHANGE PROTEIN DSBE"/>
    <property type="match status" value="1"/>
</dbReference>